<dbReference type="OMA" id="IRYCDSD"/>
<gene>
    <name evidence="1" type="ORF">ALMOND_2B021173</name>
</gene>
<evidence type="ECO:0000313" key="1">
    <source>
        <dbReference type="EMBL" id="VVA37953.1"/>
    </source>
</evidence>
<accession>A0A5E4GE69</accession>
<sequence>PDLAFAVNQVCQHMHNPRESHLAAVKRILRYIQGTMDYGIEYQKGNEAILIRYCDSDWSGSQDDMK</sequence>
<feature type="non-terminal residue" evidence="1">
    <location>
        <position position="66"/>
    </location>
</feature>
<organism evidence="1 2">
    <name type="scientific">Prunus dulcis</name>
    <name type="common">Almond</name>
    <name type="synonym">Amygdalus dulcis</name>
    <dbReference type="NCBI Taxonomy" id="3755"/>
    <lineage>
        <taxon>Eukaryota</taxon>
        <taxon>Viridiplantae</taxon>
        <taxon>Streptophyta</taxon>
        <taxon>Embryophyta</taxon>
        <taxon>Tracheophyta</taxon>
        <taxon>Spermatophyta</taxon>
        <taxon>Magnoliopsida</taxon>
        <taxon>eudicotyledons</taxon>
        <taxon>Gunneridae</taxon>
        <taxon>Pentapetalae</taxon>
        <taxon>rosids</taxon>
        <taxon>fabids</taxon>
        <taxon>Rosales</taxon>
        <taxon>Rosaceae</taxon>
        <taxon>Amygdaloideae</taxon>
        <taxon>Amygdaleae</taxon>
        <taxon>Prunus</taxon>
    </lineage>
</organism>
<evidence type="ECO:0000313" key="2">
    <source>
        <dbReference type="Proteomes" id="UP000327085"/>
    </source>
</evidence>
<protein>
    <submittedName>
        <fullName evidence="1">PREDICTED: Retrovirus-related Pol poly from transposon</fullName>
    </submittedName>
</protein>
<name>A0A5E4GE69_PRUDU</name>
<dbReference type="InParanoid" id="A0A5E4GE69"/>
<dbReference type="PANTHER" id="PTHR11439">
    <property type="entry name" value="GAG-POL-RELATED RETROTRANSPOSON"/>
    <property type="match status" value="1"/>
</dbReference>
<dbReference type="EMBL" id="CABIKO010000590">
    <property type="protein sequence ID" value="VVA37953.1"/>
    <property type="molecule type" value="Genomic_DNA"/>
</dbReference>
<feature type="non-terminal residue" evidence="1">
    <location>
        <position position="1"/>
    </location>
</feature>
<dbReference type="Gramene" id="VVA37953">
    <property type="protein sequence ID" value="VVA37953"/>
    <property type="gene ID" value="Prudul26B021173"/>
</dbReference>
<dbReference type="PANTHER" id="PTHR11439:SF463">
    <property type="entry name" value="REVERSE TRANSCRIPTASE TY1_COPIA-TYPE DOMAIN-CONTAINING PROTEIN"/>
    <property type="match status" value="1"/>
</dbReference>
<dbReference type="AlphaFoldDB" id="A0A5E4GE69"/>
<dbReference type="Proteomes" id="UP000327085">
    <property type="component" value="Unassembled WGS sequence"/>
</dbReference>
<reference evidence="2" key="1">
    <citation type="journal article" date="2020" name="Plant J.">
        <title>Transposons played a major role in the diversification between the closely related almond and peach genomes: results from the almond genome sequence.</title>
        <authorList>
            <person name="Alioto T."/>
            <person name="Alexiou K.G."/>
            <person name="Bardil A."/>
            <person name="Barteri F."/>
            <person name="Castanera R."/>
            <person name="Cruz F."/>
            <person name="Dhingra A."/>
            <person name="Duval H."/>
            <person name="Fernandez I Marti A."/>
            <person name="Frias L."/>
            <person name="Galan B."/>
            <person name="Garcia J.L."/>
            <person name="Howad W."/>
            <person name="Gomez-Garrido J."/>
            <person name="Gut M."/>
            <person name="Julca I."/>
            <person name="Morata J."/>
            <person name="Puigdomenech P."/>
            <person name="Ribeca P."/>
            <person name="Rubio Cabetas M.J."/>
            <person name="Vlasova A."/>
            <person name="Wirthensohn M."/>
            <person name="Garcia-Mas J."/>
            <person name="Gabaldon T."/>
            <person name="Casacuberta J.M."/>
            <person name="Arus P."/>
        </authorList>
    </citation>
    <scope>NUCLEOTIDE SEQUENCE [LARGE SCALE GENOMIC DNA]</scope>
    <source>
        <strain evidence="2">cv. Texas</strain>
    </source>
</reference>
<proteinExistence type="predicted"/>